<name>A0A2P8ER11_9GAMM</name>
<evidence type="ECO:0000313" key="2">
    <source>
        <dbReference type="Proteomes" id="UP000242133"/>
    </source>
</evidence>
<protein>
    <submittedName>
        <fullName evidence="1">Uncharacterized protein</fullName>
    </submittedName>
</protein>
<reference evidence="1 2" key="1">
    <citation type="submission" date="2018-03" db="EMBL/GenBank/DDBJ databases">
        <title>Genomic Encyclopedia of Archaeal and Bacterial Type Strains, Phase II (KMG-II): from individual species to whole genera.</title>
        <authorList>
            <person name="Goeker M."/>
        </authorList>
    </citation>
    <scope>NUCLEOTIDE SEQUENCE [LARGE SCALE GENOMIC DNA]</scope>
    <source>
        <strain evidence="1 2">DSM 17586</strain>
    </source>
</reference>
<gene>
    <name evidence="1" type="ORF">CLV44_12120</name>
</gene>
<evidence type="ECO:0000313" key="1">
    <source>
        <dbReference type="EMBL" id="PSL11912.1"/>
    </source>
</evidence>
<accession>A0A2P8ER11</accession>
<dbReference type="RefSeq" id="WP_146140013.1">
    <property type="nucleotide sequence ID" value="NZ_PYGI01000021.1"/>
</dbReference>
<organism evidence="1 2">
    <name type="scientific">Marinobacterium halophilum</name>
    <dbReference type="NCBI Taxonomy" id="267374"/>
    <lineage>
        <taxon>Bacteria</taxon>
        <taxon>Pseudomonadati</taxon>
        <taxon>Pseudomonadota</taxon>
        <taxon>Gammaproteobacteria</taxon>
        <taxon>Oceanospirillales</taxon>
        <taxon>Oceanospirillaceae</taxon>
        <taxon>Marinobacterium</taxon>
    </lineage>
</organism>
<sequence length="68" mass="7965">MTNRMFRSISETTEKNWQRIYSEKFSMVTNLGEHILEHLTLLRGDYAGFPAVRPTISPRPSLLKEIQQ</sequence>
<dbReference type="AlphaFoldDB" id="A0A2P8ER11"/>
<dbReference type="EMBL" id="PYGI01000021">
    <property type="protein sequence ID" value="PSL11912.1"/>
    <property type="molecule type" value="Genomic_DNA"/>
</dbReference>
<comment type="caution">
    <text evidence="1">The sequence shown here is derived from an EMBL/GenBank/DDBJ whole genome shotgun (WGS) entry which is preliminary data.</text>
</comment>
<proteinExistence type="predicted"/>
<dbReference type="Proteomes" id="UP000242133">
    <property type="component" value="Unassembled WGS sequence"/>
</dbReference>
<dbReference type="OrthoDB" id="9802857at2"/>
<keyword evidence="2" id="KW-1185">Reference proteome</keyword>